<evidence type="ECO:0000313" key="4">
    <source>
        <dbReference type="Proteomes" id="UP000720508"/>
    </source>
</evidence>
<sequence length="246" mass="25646">MSRENLTRPVLDSVGRLENHDATSEAGMASITVGVIGGTGHQGRGLAYRWANAGLSVAIGSRDVARAAAAAKELRAESGSGTVIGLDNATCAEISDVVLIAVPWAAHDETLETLRPELAGKIVIDCVNPLGFDRNGPYAADVPGVAVRAADLLPESRVVAAFHHVSAVLLSDPKVSSMDLDVLVLGDDPNANDVVCRLADAIPGVRGIHGGRLRNAGQVEALTAILIAINHRYKIHAGLRITDSHN</sequence>
<feature type="domain" description="Pyrroline-5-carboxylate reductase catalytic N-terminal" evidence="2">
    <location>
        <begin position="32"/>
        <end position="129"/>
    </location>
</feature>
<dbReference type="NCBIfam" id="TIGR01915">
    <property type="entry name" value="npdG"/>
    <property type="match status" value="1"/>
</dbReference>
<dbReference type="PANTHER" id="PTHR14239:SF0">
    <property type="entry name" value="F420-DEPENDENT NADP REDUCTASE"/>
    <property type="match status" value="1"/>
</dbReference>
<protein>
    <submittedName>
        <fullName evidence="3">NADPH-dependent F420 reductase</fullName>
    </submittedName>
</protein>
<dbReference type="Proteomes" id="UP000720508">
    <property type="component" value="Unassembled WGS sequence"/>
</dbReference>
<dbReference type="InterPro" id="IPR051267">
    <property type="entry name" value="STEAP_metalloreductase"/>
</dbReference>
<gene>
    <name evidence="3" type="primary">npdG</name>
    <name evidence="3" type="ORF">KN815_00350</name>
</gene>
<dbReference type="InterPro" id="IPR028939">
    <property type="entry name" value="P5C_Rdtase_cat_N"/>
</dbReference>
<dbReference type="PANTHER" id="PTHR14239">
    <property type="entry name" value="DUDULIN-RELATED"/>
    <property type="match status" value="1"/>
</dbReference>
<proteinExistence type="predicted"/>
<evidence type="ECO:0000259" key="2">
    <source>
        <dbReference type="Pfam" id="PF03807"/>
    </source>
</evidence>
<name>A0ABS6C6V5_9ACTN</name>
<evidence type="ECO:0000256" key="1">
    <source>
        <dbReference type="ARBA" id="ARBA00023002"/>
    </source>
</evidence>
<keyword evidence="1" id="KW-0560">Oxidoreductase</keyword>
<dbReference type="Pfam" id="PF03807">
    <property type="entry name" value="F420_oxidored"/>
    <property type="match status" value="1"/>
</dbReference>
<comment type="caution">
    <text evidence="3">The sequence shown here is derived from an EMBL/GenBank/DDBJ whole genome shotgun (WGS) entry which is preliminary data.</text>
</comment>
<dbReference type="EMBL" id="JAHLEM010000002">
    <property type="protein sequence ID" value="MBU3862621.1"/>
    <property type="molecule type" value="Genomic_DNA"/>
</dbReference>
<organism evidence="3 4">
    <name type="scientific">Streptomyces niphimycinicus</name>
    <dbReference type="NCBI Taxonomy" id="2842201"/>
    <lineage>
        <taxon>Bacteria</taxon>
        <taxon>Bacillati</taxon>
        <taxon>Actinomycetota</taxon>
        <taxon>Actinomycetes</taxon>
        <taxon>Kitasatosporales</taxon>
        <taxon>Streptomycetaceae</taxon>
        <taxon>Streptomyces</taxon>
    </lineage>
</organism>
<evidence type="ECO:0000313" key="3">
    <source>
        <dbReference type="EMBL" id="MBU3862621.1"/>
    </source>
</evidence>
<accession>A0ABS6C6V5</accession>
<keyword evidence="4" id="KW-1185">Reference proteome</keyword>
<dbReference type="InterPro" id="IPR010185">
    <property type="entry name" value="NpdG"/>
</dbReference>
<reference evidence="3 4" key="1">
    <citation type="submission" date="2021-06" db="EMBL/GenBank/DDBJ databases">
        <authorList>
            <person name="Pan X."/>
        </authorList>
    </citation>
    <scope>NUCLEOTIDE SEQUENCE [LARGE SCALE GENOMIC DNA]</scope>
    <source>
        <strain evidence="3 4">4503</strain>
    </source>
</reference>